<dbReference type="InterPro" id="IPR044589">
    <property type="entry name" value="GATA26/27"/>
</dbReference>
<dbReference type="SUPFAM" id="SSF57716">
    <property type="entry name" value="Glucocorticoid receptor-like (DNA-binding domain)"/>
    <property type="match status" value="1"/>
</dbReference>
<reference evidence="6" key="2">
    <citation type="journal article" date="2017" name="J. Anim. Genet.">
        <title>Multiple reference genome sequences of hot pepper reveal the massive evolution of plant disease resistance genes by retroduplication.</title>
        <authorList>
            <person name="Kim S."/>
            <person name="Park J."/>
            <person name="Yeom S.-I."/>
            <person name="Kim Y.-M."/>
            <person name="Seo E."/>
            <person name="Kim K.-T."/>
            <person name="Kim M.-S."/>
            <person name="Lee J.M."/>
            <person name="Cheong K."/>
            <person name="Shin H.-S."/>
            <person name="Kim S.-B."/>
            <person name="Han K."/>
            <person name="Lee J."/>
            <person name="Park M."/>
            <person name="Lee H.-A."/>
            <person name="Lee H.-Y."/>
            <person name="Lee Y."/>
            <person name="Oh S."/>
            <person name="Lee J.H."/>
            <person name="Choi E."/>
            <person name="Choi E."/>
            <person name="Lee S.E."/>
            <person name="Jeon J."/>
            <person name="Kim H."/>
            <person name="Choi G."/>
            <person name="Song H."/>
            <person name="Lee J."/>
            <person name="Lee S.-C."/>
            <person name="Kwon J.-K."/>
            <person name="Lee H.-Y."/>
            <person name="Koo N."/>
            <person name="Hong Y."/>
            <person name="Kim R.W."/>
            <person name="Kang W.-H."/>
            <person name="Huh J.H."/>
            <person name="Kang B.-C."/>
            <person name="Yang T.-J."/>
            <person name="Lee Y.-H."/>
            <person name="Bennetzen J.L."/>
            <person name="Choi D."/>
        </authorList>
    </citation>
    <scope>NUCLEOTIDE SEQUENCE [LARGE SCALE GENOMIC DNA]</scope>
    <source>
        <strain evidence="6">cv. PBC81</strain>
    </source>
</reference>
<dbReference type="STRING" id="33114.A0A2G2W9U3"/>
<dbReference type="GO" id="GO:0006355">
    <property type="term" value="P:regulation of DNA-templated transcription"/>
    <property type="evidence" value="ECO:0007669"/>
    <property type="project" value="InterPro"/>
</dbReference>
<dbReference type="Pfam" id="PF00320">
    <property type="entry name" value="GATA"/>
    <property type="match status" value="1"/>
</dbReference>
<proteinExistence type="predicted"/>
<evidence type="ECO:0000256" key="1">
    <source>
        <dbReference type="ARBA" id="ARBA00023015"/>
    </source>
</evidence>
<dbReference type="PANTHER" id="PTHR46855:SF11">
    <property type="entry name" value="GATA TRANSCRIPTION FACTOR 26-LIKE"/>
    <property type="match status" value="1"/>
</dbReference>
<dbReference type="InterPro" id="IPR013088">
    <property type="entry name" value="Znf_NHR/GATA"/>
</dbReference>
<comment type="caution">
    <text evidence="5">The sequence shown here is derived from an EMBL/GenBank/DDBJ whole genome shotgun (WGS) entry which is preliminary data.</text>
</comment>
<dbReference type="PANTHER" id="PTHR46855">
    <property type="entry name" value="OSJNBB0038F03.10 PROTEIN"/>
    <property type="match status" value="1"/>
</dbReference>
<evidence type="ECO:0000313" key="5">
    <source>
        <dbReference type="EMBL" id="PHT42010.1"/>
    </source>
</evidence>
<dbReference type="InterPro" id="IPR000679">
    <property type="entry name" value="Znf_GATA"/>
</dbReference>
<accession>A0A2G2W9U3</accession>
<dbReference type="Gene3D" id="3.30.50.10">
    <property type="entry name" value="Erythroid Transcription Factor GATA-1, subunit A"/>
    <property type="match status" value="1"/>
</dbReference>
<dbReference type="SMART" id="SM00401">
    <property type="entry name" value="ZnF_GATA"/>
    <property type="match status" value="1"/>
</dbReference>
<dbReference type="OrthoDB" id="515401at2759"/>
<evidence type="ECO:0000259" key="4">
    <source>
        <dbReference type="SMART" id="SM00401"/>
    </source>
</evidence>
<keyword evidence="3" id="KW-0804">Transcription</keyword>
<keyword evidence="1" id="KW-0805">Transcription regulation</keyword>
<dbReference type="Proteomes" id="UP000224567">
    <property type="component" value="Unassembled WGS sequence"/>
</dbReference>
<gene>
    <name evidence="5" type="ORF">CQW23_20864</name>
</gene>
<dbReference type="GO" id="GO:0008270">
    <property type="term" value="F:zinc ion binding"/>
    <property type="evidence" value="ECO:0007669"/>
    <property type="project" value="InterPro"/>
</dbReference>
<evidence type="ECO:0000313" key="6">
    <source>
        <dbReference type="Proteomes" id="UP000224567"/>
    </source>
</evidence>
<evidence type="ECO:0000256" key="2">
    <source>
        <dbReference type="ARBA" id="ARBA00023125"/>
    </source>
</evidence>
<sequence>MSDELNQVIRSTLETSKLADGELAKVIVEVNYKEGNTDAVFNALTDMAKDEHTKELLQRDNTIDMPIVSQRHRNAAAVSASIHHTLYVIKLVSSSTFNLISIGLIRNQIVWVKKDHVSIVASRISEIRRALMYSLVCQLSELVDCRSSGWGRWILADRWKQFNEKKKRAKVKERRKKEGLGESTWLPVVVCGQETSNWRNGPPEKPVLCNACGLRWRTRQTLDGYIPKHANGEIQKSQLPSEMKPARDDQKLEVGVRVSGQDGSSACLEVEMNNVLTIGSAGSASDNCIQMEETNETDVSISGWDKMGNHNTRLHEMRKEIDALKGSMEGVASFVSKMGDIVDAKVVNAMAEIK</sequence>
<dbReference type="CDD" id="cd00202">
    <property type="entry name" value="ZnF_GATA"/>
    <property type="match status" value="1"/>
</dbReference>
<feature type="domain" description="GATA-type" evidence="4">
    <location>
        <begin position="185"/>
        <end position="235"/>
    </location>
</feature>
<organism evidence="5 6">
    <name type="scientific">Capsicum baccatum</name>
    <name type="common">Peruvian pepper</name>
    <dbReference type="NCBI Taxonomy" id="33114"/>
    <lineage>
        <taxon>Eukaryota</taxon>
        <taxon>Viridiplantae</taxon>
        <taxon>Streptophyta</taxon>
        <taxon>Embryophyta</taxon>
        <taxon>Tracheophyta</taxon>
        <taxon>Spermatophyta</taxon>
        <taxon>Magnoliopsida</taxon>
        <taxon>eudicotyledons</taxon>
        <taxon>Gunneridae</taxon>
        <taxon>Pentapetalae</taxon>
        <taxon>asterids</taxon>
        <taxon>lamiids</taxon>
        <taxon>Solanales</taxon>
        <taxon>Solanaceae</taxon>
        <taxon>Solanoideae</taxon>
        <taxon>Capsiceae</taxon>
        <taxon>Capsicum</taxon>
    </lineage>
</organism>
<dbReference type="AlphaFoldDB" id="A0A2G2W9U3"/>
<protein>
    <recommendedName>
        <fullName evidence="4">GATA-type domain-containing protein</fullName>
    </recommendedName>
</protein>
<reference evidence="5 6" key="1">
    <citation type="journal article" date="2017" name="Genome Biol.">
        <title>New reference genome sequences of hot pepper reveal the massive evolution of plant disease-resistance genes by retroduplication.</title>
        <authorList>
            <person name="Kim S."/>
            <person name="Park J."/>
            <person name="Yeom S.I."/>
            <person name="Kim Y.M."/>
            <person name="Seo E."/>
            <person name="Kim K.T."/>
            <person name="Kim M.S."/>
            <person name="Lee J.M."/>
            <person name="Cheong K."/>
            <person name="Shin H.S."/>
            <person name="Kim S.B."/>
            <person name="Han K."/>
            <person name="Lee J."/>
            <person name="Park M."/>
            <person name="Lee H.A."/>
            <person name="Lee H.Y."/>
            <person name="Lee Y."/>
            <person name="Oh S."/>
            <person name="Lee J.H."/>
            <person name="Choi E."/>
            <person name="Choi E."/>
            <person name="Lee S.E."/>
            <person name="Jeon J."/>
            <person name="Kim H."/>
            <person name="Choi G."/>
            <person name="Song H."/>
            <person name="Lee J."/>
            <person name="Lee S.C."/>
            <person name="Kwon J.K."/>
            <person name="Lee H.Y."/>
            <person name="Koo N."/>
            <person name="Hong Y."/>
            <person name="Kim R.W."/>
            <person name="Kang W.H."/>
            <person name="Huh J.H."/>
            <person name="Kang B.C."/>
            <person name="Yang T.J."/>
            <person name="Lee Y.H."/>
            <person name="Bennetzen J.L."/>
            <person name="Choi D."/>
        </authorList>
    </citation>
    <scope>NUCLEOTIDE SEQUENCE [LARGE SCALE GENOMIC DNA]</scope>
    <source>
        <strain evidence="6">cv. PBC81</strain>
    </source>
</reference>
<dbReference type="EMBL" id="MLFT02000008">
    <property type="protein sequence ID" value="PHT42010.1"/>
    <property type="molecule type" value="Genomic_DNA"/>
</dbReference>
<evidence type="ECO:0000256" key="3">
    <source>
        <dbReference type="ARBA" id="ARBA00023163"/>
    </source>
</evidence>
<dbReference type="GO" id="GO:0043565">
    <property type="term" value="F:sequence-specific DNA binding"/>
    <property type="evidence" value="ECO:0007669"/>
    <property type="project" value="InterPro"/>
</dbReference>
<name>A0A2G2W9U3_CAPBA</name>
<keyword evidence="6" id="KW-1185">Reference proteome</keyword>
<keyword evidence="2" id="KW-0238">DNA-binding</keyword>